<evidence type="ECO:0000256" key="2">
    <source>
        <dbReference type="SAM" id="MobiDB-lite"/>
    </source>
</evidence>
<evidence type="ECO:0000256" key="1">
    <source>
        <dbReference type="SAM" id="Coils"/>
    </source>
</evidence>
<sequence>MEEKMNKYLEFLKTILEKHTDAETGKTDFDSVMNEFEKELPKNWITKEKFAEQTEQLNEAKTTLESLQKQNKDNESLQNEVNDWKSKYEVSVKDNAINTALLAAGAKDLDYAKFKLGEVKLDKDGNVKGLDHLVKDLKEKIPDYFQVETPKDPDDKGQKGYKPIDTKLGANSDSTYSMEQIQNMSTEEINANWEAVAASMNNNEGGQ</sequence>
<name>A0A514Z6V7_9LACT</name>
<dbReference type="AlphaFoldDB" id="A0A514Z6V7"/>
<proteinExistence type="predicted"/>
<keyword evidence="1" id="KW-0175">Coiled coil</keyword>
<evidence type="ECO:0000313" key="3">
    <source>
        <dbReference type="EMBL" id="QDK70339.1"/>
    </source>
</evidence>
<reference evidence="3 4" key="1">
    <citation type="submission" date="2019-07" db="EMBL/GenBank/DDBJ databases">
        <title>Genome sequencing of KACC 19320.</title>
        <authorList>
            <person name="Heo J."/>
            <person name="Kim S.-J."/>
            <person name="Kim J.-S."/>
            <person name="Hong S.-B."/>
            <person name="Kwon S.-W."/>
        </authorList>
    </citation>
    <scope>NUCLEOTIDE SEQUENCE [LARGE SCALE GENOMIC DNA]</scope>
    <source>
        <strain evidence="3 4">KACC 19320</strain>
    </source>
</reference>
<organism evidence="3 4">
    <name type="scientific">Lactococcus protaetiae</name>
    <dbReference type="NCBI Taxonomy" id="2592653"/>
    <lineage>
        <taxon>Bacteria</taxon>
        <taxon>Bacillati</taxon>
        <taxon>Bacillota</taxon>
        <taxon>Bacilli</taxon>
        <taxon>Lactobacillales</taxon>
        <taxon>Streptococcaceae</taxon>
        <taxon>Lactococcus</taxon>
    </lineage>
</organism>
<dbReference type="Pfam" id="PF06810">
    <property type="entry name" value="Phage_scaffold"/>
    <property type="match status" value="1"/>
</dbReference>
<dbReference type="Proteomes" id="UP000315128">
    <property type="component" value="Chromosome"/>
</dbReference>
<dbReference type="KEGG" id="lack:FLP15_03110"/>
<evidence type="ECO:0000313" key="4">
    <source>
        <dbReference type="Proteomes" id="UP000315128"/>
    </source>
</evidence>
<dbReference type="InterPro" id="IPR009636">
    <property type="entry name" value="SCAF"/>
</dbReference>
<feature type="coiled-coil region" evidence="1">
    <location>
        <begin position="50"/>
        <end position="87"/>
    </location>
</feature>
<accession>A0A514Z6V7</accession>
<dbReference type="EMBL" id="CP041356">
    <property type="protein sequence ID" value="QDK70339.1"/>
    <property type="molecule type" value="Genomic_DNA"/>
</dbReference>
<feature type="region of interest" description="Disordered" evidence="2">
    <location>
        <begin position="147"/>
        <end position="174"/>
    </location>
</feature>
<protein>
    <submittedName>
        <fullName evidence="3">Scaffolding protein</fullName>
    </submittedName>
</protein>
<keyword evidence="4" id="KW-1185">Reference proteome</keyword>
<gene>
    <name evidence="3" type="ORF">FLP15_03110</name>
</gene>
<feature type="compositionally biased region" description="Basic and acidic residues" evidence="2">
    <location>
        <begin position="149"/>
        <end position="165"/>
    </location>
</feature>
<dbReference type="OrthoDB" id="2365850at2"/>